<dbReference type="GO" id="GO:0000159">
    <property type="term" value="C:protein phosphatase type 2A complex"/>
    <property type="evidence" value="ECO:0007669"/>
    <property type="project" value="TreeGrafter"/>
</dbReference>
<protein>
    <recommendedName>
        <fullName evidence="6">Serine/threonine-protein phosphatase 2A activator</fullName>
        <ecNumber evidence="6">5.2.1.8</ecNumber>
    </recommendedName>
    <alternativeName>
        <fullName evidence="6">Phosphotyrosyl phosphatase activator</fullName>
    </alternativeName>
</protein>
<evidence type="ECO:0000256" key="4">
    <source>
        <dbReference type="ARBA" id="ARBA00023110"/>
    </source>
</evidence>
<proteinExistence type="inferred from homology"/>
<dbReference type="Pfam" id="PF03095">
    <property type="entry name" value="PTPA"/>
    <property type="match status" value="1"/>
</dbReference>
<dbReference type="PANTHER" id="PTHR10012">
    <property type="entry name" value="SERINE/THREONINE-PROTEIN PHOSPHATASE 2A REGULATORY SUBUNIT B"/>
    <property type="match status" value="1"/>
</dbReference>
<dbReference type="GO" id="GO:0003755">
    <property type="term" value="F:peptidyl-prolyl cis-trans isomerase activity"/>
    <property type="evidence" value="ECO:0007669"/>
    <property type="project" value="UniProtKB-KW"/>
</dbReference>
<dbReference type="PANTHER" id="PTHR10012:SF5">
    <property type="entry name" value="SERINE_THREONINE-PROTEIN PHOSPHATASE 2A ACTIVATOR 2"/>
    <property type="match status" value="1"/>
</dbReference>
<dbReference type="HOGENOM" id="CLU_760935_0_0_1"/>
<evidence type="ECO:0000256" key="1">
    <source>
        <dbReference type="ARBA" id="ARBA00000971"/>
    </source>
</evidence>
<dbReference type="Proteomes" id="UP000029725">
    <property type="component" value="Unassembled WGS sequence"/>
</dbReference>
<comment type="catalytic activity">
    <reaction evidence="1 6">
        <text>[protein]-peptidylproline (omega=180) = [protein]-peptidylproline (omega=0)</text>
        <dbReference type="Rhea" id="RHEA:16237"/>
        <dbReference type="Rhea" id="RHEA-COMP:10747"/>
        <dbReference type="Rhea" id="RHEA-COMP:10748"/>
        <dbReference type="ChEBI" id="CHEBI:83833"/>
        <dbReference type="ChEBI" id="CHEBI:83834"/>
        <dbReference type="EC" id="5.2.1.8"/>
    </reaction>
</comment>
<dbReference type="InterPro" id="IPR004327">
    <property type="entry name" value="Phstyr_phstse_ac"/>
</dbReference>
<dbReference type="GO" id="GO:0005634">
    <property type="term" value="C:nucleus"/>
    <property type="evidence" value="ECO:0007669"/>
    <property type="project" value="TreeGrafter"/>
</dbReference>
<dbReference type="RefSeq" id="XP_013238725.1">
    <property type="nucleotide sequence ID" value="XM_013383271.1"/>
</dbReference>
<comment type="function">
    <text evidence="6">PPIases accelerate the folding of proteins. It catalyzes the cis-trans isomerization of proline imidic peptide bonds in oligopeptides.</text>
</comment>
<keyword evidence="3 6" id="KW-0963">Cytoplasm</keyword>
<dbReference type="GO" id="GO:0008160">
    <property type="term" value="F:protein tyrosine phosphatase activator activity"/>
    <property type="evidence" value="ECO:0007669"/>
    <property type="project" value="TreeGrafter"/>
</dbReference>
<dbReference type="InterPro" id="IPR037218">
    <property type="entry name" value="PTPA_sf"/>
</dbReference>
<evidence type="ECO:0000256" key="5">
    <source>
        <dbReference type="ARBA" id="ARBA00023235"/>
    </source>
</evidence>
<comment type="subcellular location">
    <subcellularLocation>
        <location evidence="2 6">Cytoplasm</location>
    </subcellularLocation>
</comment>
<accession>A0A098VTX8</accession>
<reference evidence="7 8" key="1">
    <citation type="submission" date="2014-04" db="EMBL/GenBank/DDBJ databases">
        <title>A new species of microsporidia sheds light on the evolution of extreme parasitism.</title>
        <authorList>
            <person name="Haag K.L."/>
            <person name="James T.Y."/>
            <person name="Larsson R."/>
            <person name="Schaer T.M."/>
            <person name="Refardt D."/>
            <person name="Pombert J.-F."/>
            <person name="Ebert D."/>
        </authorList>
    </citation>
    <scope>NUCLEOTIDE SEQUENCE [LARGE SCALE GENOMIC DNA]</scope>
    <source>
        <strain evidence="7 8">UGP3</strain>
        <tissue evidence="7">Spores</tissue>
    </source>
</reference>
<keyword evidence="5 6" id="KW-0413">Isomerase</keyword>
<comment type="caution">
    <text evidence="7">The sequence shown here is derived from an EMBL/GenBank/DDBJ whole genome shotgun (WGS) entry which is preliminary data.</text>
</comment>
<dbReference type="GeneID" id="25258825"/>
<dbReference type="EC" id="5.2.1.8" evidence="6"/>
<dbReference type="InterPro" id="IPR043170">
    <property type="entry name" value="PTPA_C_lid"/>
</dbReference>
<dbReference type="EMBL" id="JMKJ01000101">
    <property type="protein sequence ID" value="KGG52289.1"/>
    <property type="molecule type" value="Genomic_DNA"/>
</dbReference>
<gene>
    <name evidence="7" type="ORF">DI09_191p20</name>
</gene>
<evidence type="ECO:0000313" key="7">
    <source>
        <dbReference type="EMBL" id="KGG52289.1"/>
    </source>
</evidence>
<dbReference type="OrthoDB" id="16120at2759"/>
<evidence type="ECO:0000256" key="3">
    <source>
        <dbReference type="ARBA" id="ARBA00022490"/>
    </source>
</evidence>
<keyword evidence="8" id="KW-1185">Reference proteome</keyword>
<dbReference type="SUPFAM" id="SSF140984">
    <property type="entry name" value="PTPA-like"/>
    <property type="match status" value="1"/>
</dbReference>
<dbReference type="VEuPathDB" id="MicrosporidiaDB:DI09_191p20"/>
<evidence type="ECO:0000313" key="8">
    <source>
        <dbReference type="Proteomes" id="UP000029725"/>
    </source>
</evidence>
<name>A0A098VTX8_9MICR</name>
<dbReference type="GO" id="GO:0007052">
    <property type="term" value="P:mitotic spindle organization"/>
    <property type="evidence" value="ECO:0007669"/>
    <property type="project" value="TreeGrafter"/>
</dbReference>
<sequence>MERKIKEPSDMALWYASPAYGDITDFLKSCNTQLAGKTLSALATFKVCLADSIALDPPLATRYGNAAFRRFISAVESDVLPKIADLELRTYLLESFGNPLRIDYGTGHELMFICFLTILWKHLNFAYQSKTASEDQILFPCTKSGDQLSLMDKPSIKEALDMLPLLFSRYLEICRCIQLRFRLEPAGSHGVWGLDDFQFIPFLWGSAQLMNEAEESSIPPSAAVPKDSLSIAMIEELSQDYFYFGAINFICTWVDENVFQRSLGEAASRSNDAFWHGTLLAQVLALVIKCWHANVSQDICISTIKGITGKAINIPHNGWATQAKVAGLFINIDLVFLEYCLDVTSSYLMIQLLDICTHRLKMTR</sequence>
<organism evidence="7 8">
    <name type="scientific">Mitosporidium daphniae</name>
    <dbReference type="NCBI Taxonomy" id="1485682"/>
    <lineage>
        <taxon>Eukaryota</taxon>
        <taxon>Fungi</taxon>
        <taxon>Fungi incertae sedis</taxon>
        <taxon>Microsporidia</taxon>
        <taxon>Mitosporidium</taxon>
    </lineage>
</organism>
<dbReference type="AlphaFoldDB" id="A0A098VTX8"/>
<dbReference type="GO" id="GO:0005737">
    <property type="term" value="C:cytoplasm"/>
    <property type="evidence" value="ECO:0007669"/>
    <property type="project" value="UniProtKB-SubCell"/>
</dbReference>
<dbReference type="Gene3D" id="1.20.120.1150">
    <property type="match status" value="1"/>
</dbReference>
<keyword evidence="4 6" id="KW-0697">Rotamase</keyword>
<evidence type="ECO:0000256" key="6">
    <source>
        <dbReference type="RuleBase" id="RU361210"/>
    </source>
</evidence>
<comment type="similarity">
    <text evidence="6">Belongs to the PTPA-type PPIase family.</text>
</comment>
<evidence type="ECO:0000256" key="2">
    <source>
        <dbReference type="ARBA" id="ARBA00004496"/>
    </source>
</evidence>